<gene>
    <name evidence="1" type="ORF">ANDGO_07528</name>
</gene>
<proteinExistence type="predicted"/>
<dbReference type="AlphaFoldDB" id="A0A8K0F2Y7"/>
<evidence type="ECO:0000313" key="2">
    <source>
        <dbReference type="Proteomes" id="UP000799049"/>
    </source>
</evidence>
<sequence>MRTRLGVLVRHILGSVSPRLMLGVSGLGLGALVAEDALVASSDSSSLTTAGGIREAKKTKEQEQEQEVLPFDVSTEGDKCEIRFPEADAWLRSCAAANGGISVQQLRKCSHLLLEKTEPSVAEVEFVLNVCLLVPASQRKRVVALFPLPVLLRFLETVPVAVEVVSVYLSMYLLQDPGLLRLLNPYVQALQAGFESDSVCRILRSMDAVELLIQDGLLDVVAMIRPNTFLQLLRIEFDPVDPETEEREILQRTLVLLCKCLSPSPSSLRRSMDCMKPWVLSLVDNGLFEELCFLLFSLERDPLSRFVMEALTAAVEAVRSRPEFLQILFESPGNGILDLVLKITHHIAAPELVLDAGVRLLETAISCYKADSVVVSTRILTEVLKLSRSSFLSVRCSALRCLSVFCSVYSATDAQVVLAFVDGIKWISSLPNLEANGVAQRTLMLIIDQLNGWCTSAESSRWVGLLFSRYSCLPFIFDLLETSMKSLILLPPENTQTLAALAACLLHFLSSATRVVDALRDSLVNDFDFDHYLSKMSVALESTNPYISQTCRDALQTLTPELP</sequence>
<organism evidence="1 2">
    <name type="scientific">Andalucia godoyi</name>
    <name type="common">Flagellate</name>
    <dbReference type="NCBI Taxonomy" id="505711"/>
    <lineage>
        <taxon>Eukaryota</taxon>
        <taxon>Discoba</taxon>
        <taxon>Jakobida</taxon>
        <taxon>Andalucina</taxon>
        <taxon>Andaluciidae</taxon>
        <taxon>Andalucia</taxon>
    </lineage>
</organism>
<accession>A0A8K0F2Y7</accession>
<dbReference type="EMBL" id="VRVR01000011">
    <property type="protein sequence ID" value="KAF0852900.1"/>
    <property type="molecule type" value="Genomic_DNA"/>
</dbReference>
<comment type="caution">
    <text evidence="1">The sequence shown here is derived from an EMBL/GenBank/DDBJ whole genome shotgun (WGS) entry which is preliminary data.</text>
</comment>
<evidence type="ECO:0000313" key="1">
    <source>
        <dbReference type="EMBL" id="KAF0852900.1"/>
    </source>
</evidence>
<reference evidence="1" key="1">
    <citation type="submission" date="2019-09" db="EMBL/GenBank/DDBJ databases">
        <title>The Mitochondrial Proteome of the Jakobid, Andalucia godoyi, a Protist With the Most Gene-Rich and Bacteria-Like Mitochondrial Genome.</title>
        <authorList>
            <person name="Gray M.W."/>
            <person name="Burger G."/>
            <person name="Derelle R."/>
            <person name="Klimes V."/>
            <person name="Leger M."/>
            <person name="Sarrasin M."/>
            <person name="Vlcek C."/>
            <person name="Roger A.J."/>
            <person name="Elias M."/>
            <person name="Lang B.F."/>
        </authorList>
    </citation>
    <scope>NUCLEOTIDE SEQUENCE</scope>
    <source>
        <strain evidence="1">And28</strain>
    </source>
</reference>
<protein>
    <submittedName>
        <fullName evidence="1">Putative mitochondrial protein</fullName>
    </submittedName>
</protein>
<keyword evidence="2" id="KW-1185">Reference proteome</keyword>
<dbReference type="SUPFAM" id="SSF48371">
    <property type="entry name" value="ARM repeat"/>
    <property type="match status" value="1"/>
</dbReference>
<name>A0A8K0F2Y7_ANDGO</name>
<dbReference type="InterPro" id="IPR016024">
    <property type="entry name" value="ARM-type_fold"/>
</dbReference>
<dbReference type="Proteomes" id="UP000799049">
    <property type="component" value="Unassembled WGS sequence"/>
</dbReference>